<reference evidence="1 2" key="1">
    <citation type="submission" date="2018-11" db="EMBL/GenBank/DDBJ databases">
        <authorList>
            <person name="Criscuolo A."/>
        </authorList>
    </citation>
    <scope>NUCLEOTIDE SEQUENCE [LARGE SCALE GENOMIC DNA]</scope>
    <source>
        <strain evidence="1">AT11b</strain>
    </source>
</reference>
<gene>
    <name evidence="1" type="ORF">PSET11_00224</name>
</gene>
<dbReference type="OrthoDB" id="4951782at2"/>
<organism evidence="1 2">
    <name type="scientific">Arthrobacter ulcerisalmonis</name>
    <dbReference type="NCBI Taxonomy" id="2483813"/>
    <lineage>
        <taxon>Bacteria</taxon>
        <taxon>Bacillati</taxon>
        <taxon>Actinomycetota</taxon>
        <taxon>Actinomycetes</taxon>
        <taxon>Micrococcales</taxon>
        <taxon>Micrococcaceae</taxon>
        <taxon>Arthrobacter</taxon>
    </lineage>
</organism>
<name>A0A3P5WD49_9MICC</name>
<accession>A0A3P5WD49</accession>
<evidence type="ECO:0000313" key="2">
    <source>
        <dbReference type="Proteomes" id="UP000280861"/>
    </source>
</evidence>
<dbReference type="AlphaFoldDB" id="A0A3P5WD49"/>
<dbReference type="Proteomes" id="UP000280861">
    <property type="component" value="Unassembled WGS sequence"/>
</dbReference>
<protein>
    <submittedName>
        <fullName evidence="1">Uncharacterized protein</fullName>
    </submittedName>
</protein>
<proteinExistence type="predicted"/>
<evidence type="ECO:0000313" key="1">
    <source>
        <dbReference type="EMBL" id="VDC18358.1"/>
    </source>
</evidence>
<dbReference type="RefSeq" id="WP_124089901.1">
    <property type="nucleotide sequence ID" value="NZ_CBCRYA010000006.1"/>
</dbReference>
<dbReference type="EMBL" id="UXAU01000009">
    <property type="protein sequence ID" value="VDC18358.1"/>
    <property type="molecule type" value="Genomic_DNA"/>
</dbReference>
<keyword evidence="2" id="KW-1185">Reference proteome</keyword>
<sequence length="71" mass="8127">MTGISFACNPFFDPLAPAHLDQPMPDLDTLLAPKLRRRDRQTPAEHRTLRVTSLLQVSSELERMVRERRAG</sequence>